<comment type="caution">
    <text evidence="3">The sequence shown here is derived from an EMBL/GenBank/DDBJ whole genome shotgun (WGS) entry which is preliminary data.</text>
</comment>
<dbReference type="AlphaFoldDB" id="A0A1F7IVD9"/>
<sequence>MKRFVIVLTFFFVLLSPSFVLSEERLAECDECGYCQSQHPQVISEGWIKNWKKCRDCLYPDVTKGEPSANHTLKVVEPTGNLSPEEKKELARPVQPIPGKYYTQLGCIDTTLSTFKDPGAAGGLLNFLLTKLIFPVTGVLGFLALLYGAFLLITAQGNSMQIQIGRSYIVGSIIGLIFVFSSILLVSLIGRDILRIPGFNKYDTNIVINASNHSNGPDVDKVDAPIMKITINNDPAKTKLITLDRNLYSLKDHTAFFSSAVVSDVDKIKVEFINDYCKKHTADPTDPLNWCGEIVPPAEPAADVNIYVQSIKINDTPCSEYSVPMPTPLYSNGHSVTCKKW</sequence>
<feature type="transmembrane region" description="Helical" evidence="1">
    <location>
        <begin position="167"/>
        <end position="190"/>
    </location>
</feature>
<keyword evidence="2" id="KW-0732">Signal</keyword>
<gene>
    <name evidence="3" type="ORF">A3A93_06025</name>
</gene>
<keyword evidence="1" id="KW-1133">Transmembrane helix</keyword>
<feature type="chain" id="PRO_5009529378" evidence="2">
    <location>
        <begin position="23"/>
        <end position="341"/>
    </location>
</feature>
<accession>A0A1F7IVD9</accession>
<name>A0A1F7IVD9_9BACT</name>
<dbReference type="Proteomes" id="UP000177141">
    <property type="component" value="Unassembled WGS sequence"/>
</dbReference>
<evidence type="ECO:0000256" key="1">
    <source>
        <dbReference type="SAM" id="Phobius"/>
    </source>
</evidence>
<evidence type="ECO:0000313" key="3">
    <source>
        <dbReference type="EMBL" id="OGK47315.1"/>
    </source>
</evidence>
<keyword evidence="1" id="KW-0472">Membrane</keyword>
<evidence type="ECO:0000256" key="2">
    <source>
        <dbReference type="SAM" id="SignalP"/>
    </source>
</evidence>
<organism evidence="3 4">
    <name type="scientific">Candidatus Roizmanbacteria bacterium RIFCSPLOWO2_01_FULL_38_12</name>
    <dbReference type="NCBI Taxonomy" id="1802061"/>
    <lineage>
        <taxon>Bacteria</taxon>
        <taxon>Candidatus Roizmaniibacteriota</taxon>
    </lineage>
</organism>
<reference evidence="3 4" key="1">
    <citation type="journal article" date="2016" name="Nat. Commun.">
        <title>Thousands of microbial genomes shed light on interconnected biogeochemical processes in an aquifer system.</title>
        <authorList>
            <person name="Anantharaman K."/>
            <person name="Brown C.T."/>
            <person name="Hug L.A."/>
            <person name="Sharon I."/>
            <person name="Castelle C.J."/>
            <person name="Probst A.J."/>
            <person name="Thomas B.C."/>
            <person name="Singh A."/>
            <person name="Wilkins M.J."/>
            <person name="Karaoz U."/>
            <person name="Brodie E.L."/>
            <person name="Williams K.H."/>
            <person name="Hubbard S.S."/>
            <person name="Banfield J.F."/>
        </authorList>
    </citation>
    <scope>NUCLEOTIDE SEQUENCE [LARGE SCALE GENOMIC DNA]</scope>
</reference>
<evidence type="ECO:0000313" key="4">
    <source>
        <dbReference type="Proteomes" id="UP000177141"/>
    </source>
</evidence>
<protein>
    <submittedName>
        <fullName evidence="3">Uncharacterized protein</fullName>
    </submittedName>
</protein>
<dbReference type="EMBL" id="MGAL01000034">
    <property type="protein sequence ID" value="OGK47315.1"/>
    <property type="molecule type" value="Genomic_DNA"/>
</dbReference>
<keyword evidence="1" id="KW-0812">Transmembrane</keyword>
<feature type="transmembrane region" description="Helical" evidence="1">
    <location>
        <begin position="132"/>
        <end position="155"/>
    </location>
</feature>
<feature type="signal peptide" evidence="2">
    <location>
        <begin position="1"/>
        <end position="22"/>
    </location>
</feature>
<proteinExistence type="predicted"/>